<dbReference type="Proteomes" id="UP000186364">
    <property type="component" value="Unassembled WGS sequence"/>
</dbReference>
<protein>
    <submittedName>
        <fullName evidence="1">Uncharacterized protein</fullName>
    </submittedName>
</protein>
<keyword evidence="2" id="KW-1185">Reference proteome</keyword>
<proteinExistence type="predicted"/>
<dbReference type="RefSeq" id="WP_075629033.1">
    <property type="nucleotide sequence ID" value="NZ_FOAM01000003.1"/>
</dbReference>
<evidence type="ECO:0000313" key="1">
    <source>
        <dbReference type="EMBL" id="OLP58608.1"/>
    </source>
</evidence>
<reference evidence="1 2" key="1">
    <citation type="submission" date="2016-09" db="EMBL/GenBank/DDBJ databases">
        <title>Rhizobium sp. nov., a novel species isolated from the rice rhizosphere.</title>
        <authorList>
            <person name="Zhao J."/>
            <person name="Zhang X."/>
        </authorList>
    </citation>
    <scope>NUCLEOTIDE SEQUENCE [LARGE SCALE GENOMIC DNA]</scope>
    <source>
        <strain evidence="1 2">1.7048</strain>
    </source>
</reference>
<name>A0A1Q9ATA1_9HYPH</name>
<organism evidence="1 2">
    <name type="scientific">Xaviernesmea oryzae</name>
    <dbReference type="NCBI Taxonomy" id="464029"/>
    <lineage>
        <taxon>Bacteria</taxon>
        <taxon>Pseudomonadati</taxon>
        <taxon>Pseudomonadota</taxon>
        <taxon>Alphaproteobacteria</taxon>
        <taxon>Hyphomicrobiales</taxon>
        <taxon>Rhizobiaceae</taxon>
        <taxon>Rhizobium/Agrobacterium group</taxon>
        <taxon>Xaviernesmea</taxon>
    </lineage>
</organism>
<evidence type="ECO:0000313" key="2">
    <source>
        <dbReference type="Proteomes" id="UP000186364"/>
    </source>
</evidence>
<dbReference type="AlphaFoldDB" id="A0A1Q9ATA1"/>
<accession>A0A1Q9ATA1</accession>
<sequence>MQYRVQLFSWTPRQGVQQVGRVIDTNAPSAKLAVLALLNLPLDEAGAPKNLAARVWQPDGDEKADCACFYYH</sequence>
<comment type="caution">
    <text evidence="1">The sequence shown here is derived from an EMBL/GenBank/DDBJ whole genome shotgun (WGS) entry which is preliminary data.</text>
</comment>
<dbReference type="EMBL" id="MKIP01000057">
    <property type="protein sequence ID" value="OLP58608.1"/>
    <property type="molecule type" value="Genomic_DNA"/>
</dbReference>
<gene>
    <name evidence="1" type="ORF">BJF93_17330</name>
</gene>